<protein>
    <submittedName>
        <fullName evidence="5">NmrA-like family protein-like protein</fullName>
    </submittedName>
</protein>
<sequence>MVRIAVAGGTGNVATELLRSPIRSGKHDIVIFTRSDPAKLTDGVSYKKVDYHDRASLTSALRGFDICLSFLLVHKDTNCEVQKNLIHASIAAGVRRFAPSEWGLKNHSGVPGYAGKDTIAAYLAELKGKGELGAMEYCLFQPSIFMDYFAHPYPLSKGLITWTFFVDFEERRALVLDGGEQPIVLTAISDDSEILTRALEDKQPWPVTGGIRGCKTSINELIRLGKKIRGGEWKIEHVRGEDIRKGELKTDWVPIMSHPGILDAEREQFSKRFVVVFLLGILNGAWDVSDEFNRRYPDYKFIGLEEYLRKAWEGRA</sequence>
<evidence type="ECO:0000256" key="3">
    <source>
        <dbReference type="ARBA" id="ARBA00023002"/>
    </source>
</evidence>
<organism evidence="5 6">
    <name type="scientific">Delitschia confertaspora ATCC 74209</name>
    <dbReference type="NCBI Taxonomy" id="1513339"/>
    <lineage>
        <taxon>Eukaryota</taxon>
        <taxon>Fungi</taxon>
        <taxon>Dikarya</taxon>
        <taxon>Ascomycota</taxon>
        <taxon>Pezizomycotina</taxon>
        <taxon>Dothideomycetes</taxon>
        <taxon>Pleosporomycetidae</taxon>
        <taxon>Pleosporales</taxon>
        <taxon>Delitschiaceae</taxon>
        <taxon>Delitschia</taxon>
    </lineage>
</organism>
<keyword evidence="6" id="KW-1185">Reference proteome</keyword>
<evidence type="ECO:0000256" key="1">
    <source>
        <dbReference type="ARBA" id="ARBA00005725"/>
    </source>
</evidence>
<comment type="caution">
    <text evidence="5">The sequence shown here is derived from an EMBL/GenBank/DDBJ whole genome shotgun (WGS) entry which is preliminary data.</text>
</comment>
<keyword evidence="2" id="KW-0521">NADP</keyword>
<proteinExistence type="inferred from homology"/>
<dbReference type="PANTHER" id="PTHR47706">
    <property type="entry name" value="NMRA-LIKE FAMILY PROTEIN"/>
    <property type="match status" value="1"/>
</dbReference>
<comment type="similarity">
    <text evidence="1">Belongs to the NmrA-type oxidoreductase family. Isoflavone reductase subfamily.</text>
</comment>
<dbReference type="Gene3D" id="3.40.50.720">
    <property type="entry name" value="NAD(P)-binding Rossmann-like Domain"/>
    <property type="match status" value="1"/>
</dbReference>
<dbReference type="SUPFAM" id="SSF51735">
    <property type="entry name" value="NAD(P)-binding Rossmann-fold domains"/>
    <property type="match status" value="1"/>
</dbReference>
<accession>A0A9P4MR09</accession>
<keyword evidence="3" id="KW-0560">Oxidoreductase</keyword>
<gene>
    <name evidence="5" type="ORF">GQ43DRAFT_479904</name>
</gene>
<dbReference type="Proteomes" id="UP000799536">
    <property type="component" value="Unassembled WGS sequence"/>
</dbReference>
<dbReference type="GO" id="GO:0016491">
    <property type="term" value="F:oxidoreductase activity"/>
    <property type="evidence" value="ECO:0007669"/>
    <property type="project" value="UniProtKB-KW"/>
</dbReference>
<evidence type="ECO:0000256" key="2">
    <source>
        <dbReference type="ARBA" id="ARBA00022857"/>
    </source>
</evidence>
<dbReference type="OrthoDB" id="10000533at2759"/>
<reference evidence="5" key="1">
    <citation type="journal article" date="2020" name="Stud. Mycol.">
        <title>101 Dothideomycetes genomes: a test case for predicting lifestyles and emergence of pathogens.</title>
        <authorList>
            <person name="Haridas S."/>
            <person name="Albert R."/>
            <person name="Binder M."/>
            <person name="Bloem J."/>
            <person name="Labutti K."/>
            <person name="Salamov A."/>
            <person name="Andreopoulos B."/>
            <person name="Baker S."/>
            <person name="Barry K."/>
            <person name="Bills G."/>
            <person name="Bluhm B."/>
            <person name="Cannon C."/>
            <person name="Castanera R."/>
            <person name="Culley D."/>
            <person name="Daum C."/>
            <person name="Ezra D."/>
            <person name="Gonzalez J."/>
            <person name="Henrissat B."/>
            <person name="Kuo A."/>
            <person name="Liang C."/>
            <person name="Lipzen A."/>
            <person name="Lutzoni F."/>
            <person name="Magnuson J."/>
            <person name="Mondo S."/>
            <person name="Nolan M."/>
            <person name="Ohm R."/>
            <person name="Pangilinan J."/>
            <person name="Park H.-J."/>
            <person name="Ramirez L."/>
            <person name="Alfaro M."/>
            <person name="Sun H."/>
            <person name="Tritt A."/>
            <person name="Yoshinaga Y."/>
            <person name="Zwiers L.-H."/>
            <person name="Turgeon B."/>
            <person name="Goodwin S."/>
            <person name="Spatafora J."/>
            <person name="Crous P."/>
            <person name="Grigoriev I."/>
        </authorList>
    </citation>
    <scope>NUCLEOTIDE SEQUENCE</scope>
    <source>
        <strain evidence="5">ATCC 74209</strain>
    </source>
</reference>
<evidence type="ECO:0000313" key="6">
    <source>
        <dbReference type="Proteomes" id="UP000799536"/>
    </source>
</evidence>
<evidence type="ECO:0000259" key="4">
    <source>
        <dbReference type="Pfam" id="PF05368"/>
    </source>
</evidence>
<feature type="domain" description="NmrA-like" evidence="4">
    <location>
        <begin position="3"/>
        <end position="157"/>
    </location>
</feature>
<name>A0A9P4MR09_9PLEO</name>
<dbReference type="InterPro" id="IPR036291">
    <property type="entry name" value="NAD(P)-bd_dom_sf"/>
</dbReference>
<dbReference type="Gene3D" id="3.90.25.10">
    <property type="entry name" value="UDP-galactose 4-epimerase, domain 1"/>
    <property type="match status" value="1"/>
</dbReference>
<dbReference type="AlphaFoldDB" id="A0A9P4MR09"/>
<dbReference type="PANTHER" id="PTHR47706:SF4">
    <property type="entry name" value="NMRA-LIKE DOMAIN-CONTAINING PROTEIN"/>
    <property type="match status" value="1"/>
</dbReference>
<evidence type="ECO:0000313" key="5">
    <source>
        <dbReference type="EMBL" id="KAF2202434.1"/>
    </source>
</evidence>
<dbReference type="InterPro" id="IPR008030">
    <property type="entry name" value="NmrA-like"/>
</dbReference>
<dbReference type="Pfam" id="PF05368">
    <property type="entry name" value="NmrA"/>
    <property type="match status" value="1"/>
</dbReference>
<dbReference type="InterPro" id="IPR051609">
    <property type="entry name" value="NmrA/Isoflavone_reductase-like"/>
</dbReference>
<dbReference type="EMBL" id="ML993937">
    <property type="protein sequence ID" value="KAF2202434.1"/>
    <property type="molecule type" value="Genomic_DNA"/>
</dbReference>